<dbReference type="EC" id="2.7.13.3" evidence="3"/>
<evidence type="ECO:0000256" key="12">
    <source>
        <dbReference type="SAM" id="Phobius"/>
    </source>
</evidence>
<keyword evidence="10 12" id="KW-0472">Membrane</keyword>
<sequence>FALLLFFLSTVLVLGTVQIVSIYREKRALYRRLEERGLALSRTLSLASLDSFVTNSFSDLNFYIDEITKDDDIEYLIVTDPYGKVVLHPDRSQKAQILYDPISIRATRAEEPIHQIYRAKDHRIYEVSSPVEFASVRWGTVRIGFNLDTFNQGLGKPIQFFLLLTLGVIATVSLIFLFIGDKITHPIEKLIEATQGISQSNFSVKIPVTSKDEVGKLSQAFNRMAESLKEEKEKLEGANRNSALYNKKLKKKIDDLSTLNKATKALRSSL</sequence>
<dbReference type="SMART" id="SM00304">
    <property type="entry name" value="HAMP"/>
    <property type="match status" value="1"/>
</dbReference>
<dbReference type="CDD" id="cd06225">
    <property type="entry name" value="HAMP"/>
    <property type="match status" value="1"/>
</dbReference>
<keyword evidence="9 12" id="KW-1133">Transmembrane helix</keyword>
<dbReference type="Pfam" id="PF17203">
    <property type="entry name" value="sCache_3_2"/>
    <property type="match status" value="1"/>
</dbReference>
<feature type="domain" description="HAMP" evidence="13">
    <location>
        <begin position="181"/>
        <end position="233"/>
    </location>
</feature>
<dbReference type="AlphaFoldDB" id="X1RR66"/>
<evidence type="ECO:0000256" key="3">
    <source>
        <dbReference type="ARBA" id="ARBA00012438"/>
    </source>
</evidence>
<keyword evidence="7 12" id="KW-0812">Transmembrane</keyword>
<feature type="coiled-coil region" evidence="11">
    <location>
        <begin position="218"/>
        <end position="266"/>
    </location>
</feature>
<evidence type="ECO:0000259" key="13">
    <source>
        <dbReference type="PROSITE" id="PS50885"/>
    </source>
</evidence>
<organism evidence="14">
    <name type="scientific">marine sediment metagenome</name>
    <dbReference type="NCBI Taxonomy" id="412755"/>
    <lineage>
        <taxon>unclassified sequences</taxon>
        <taxon>metagenomes</taxon>
        <taxon>ecological metagenomes</taxon>
    </lineage>
</organism>
<dbReference type="Pfam" id="PF00672">
    <property type="entry name" value="HAMP"/>
    <property type="match status" value="1"/>
</dbReference>
<dbReference type="InterPro" id="IPR029151">
    <property type="entry name" value="Sensor-like_sf"/>
</dbReference>
<evidence type="ECO:0000256" key="9">
    <source>
        <dbReference type="ARBA" id="ARBA00022989"/>
    </source>
</evidence>
<evidence type="ECO:0000256" key="10">
    <source>
        <dbReference type="ARBA" id="ARBA00023136"/>
    </source>
</evidence>
<proteinExistence type="predicted"/>
<dbReference type="GO" id="GO:0000155">
    <property type="term" value="F:phosphorelay sensor kinase activity"/>
    <property type="evidence" value="ECO:0007669"/>
    <property type="project" value="TreeGrafter"/>
</dbReference>
<dbReference type="GO" id="GO:0005886">
    <property type="term" value="C:plasma membrane"/>
    <property type="evidence" value="ECO:0007669"/>
    <property type="project" value="UniProtKB-SubCell"/>
</dbReference>
<comment type="catalytic activity">
    <reaction evidence="1">
        <text>ATP + protein L-histidine = ADP + protein N-phospho-L-histidine.</text>
        <dbReference type="EC" id="2.7.13.3"/>
    </reaction>
</comment>
<comment type="subcellular location">
    <subcellularLocation>
        <location evidence="2">Cell membrane</location>
        <topology evidence="2">Multi-pass membrane protein</topology>
    </subcellularLocation>
</comment>
<evidence type="ECO:0000256" key="2">
    <source>
        <dbReference type="ARBA" id="ARBA00004651"/>
    </source>
</evidence>
<dbReference type="EMBL" id="BARW01004692">
    <property type="protein sequence ID" value="GAI65695.1"/>
    <property type="molecule type" value="Genomic_DNA"/>
</dbReference>
<keyword evidence="8" id="KW-0418">Kinase</keyword>
<dbReference type="SUPFAM" id="SSF158472">
    <property type="entry name" value="HAMP domain-like"/>
    <property type="match status" value="1"/>
</dbReference>
<keyword evidence="4" id="KW-1003">Cell membrane</keyword>
<evidence type="ECO:0000256" key="6">
    <source>
        <dbReference type="ARBA" id="ARBA00022679"/>
    </source>
</evidence>
<evidence type="ECO:0000256" key="11">
    <source>
        <dbReference type="SAM" id="Coils"/>
    </source>
</evidence>
<keyword evidence="11" id="KW-0175">Coiled coil</keyword>
<dbReference type="SUPFAM" id="SSF103190">
    <property type="entry name" value="Sensory domain-like"/>
    <property type="match status" value="1"/>
</dbReference>
<feature type="transmembrane region" description="Helical" evidence="12">
    <location>
        <begin position="160"/>
        <end position="179"/>
    </location>
</feature>
<dbReference type="InterPro" id="IPR050398">
    <property type="entry name" value="HssS/ArlS-like"/>
</dbReference>
<gene>
    <name evidence="14" type="ORF">S12H4_10785</name>
</gene>
<name>X1RR66_9ZZZZ</name>
<evidence type="ECO:0000256" key="5">
    <source>
        <dbReference type="ARBA" id="ARBA00022553"/>
    </source>
</evidence>
<dbReference type="InterPro" id="IPR033463">
    <property type="entry name" value="sCache_3"/>
</dbReference>
<evidence type="ECO:0000256" key="7">
    <source>
        <dbReference type="ARBA" id="ARBA00022692"/>
    </source>
</evidence>
<dbReference type="PROSITE" id="PS50885">
    <property type="entry name" value="HAMP"/>
    <property type="match status" value="1"/>
</dbReference>
<dbReference type="PANTHER" id="PTHR45528:SF10">
    <property type="entry name" value="METHYL-ACCEPTING CHEMOTAXIS PROTEIN"/>
    <property type="match status" value="1"/>
</dbReference>
<reference evidence="14" key="1">
    <citation type="journal article" date="2014" name="Front. Microbiol.">
        <title>High frequency of phylogenetically diverse reductive dehalogenase-homologous genes in deep subseafloor sedimentary metagenomes.</title>
        <authorList>
            <person name="Kawai M."/>
            <person name="Futagami T."/>
            <person name="Toyoda A."/>
            <person name="Takaki Y."/>
            <person name="Nishi S."/>
            <person name="Hori S."/>
            <person name="Arai W."/>
            <person name="Tsubouchi T."/>
            <person name="Morono Y."/>
            <person name="Uchiyama I."/>
            <person name="Ito T."/>
            <person name="Fujiyama A."/>
            <person name="Inagaki F."/>
            <person name="Takami H."/>
        </authorList>
    </citation>
    <scope>NUCLEOTIDE SEQUENCE</scope>
    <source>
        <strain evidence="14">Expedition CK06-06</strain>
    </source>
</reference>
<evidence type="ECO:0000256" key="1">
    <source>
        <dbReference type="ARBA" id="ARBA00000085"/>
    </source>
</evidence>
<dbReference type="PANTHER" id="PTHR45528">
    <property type="entry name" value="SENSOR HISTIDINE KINASE CPXA"/>
    <property type="match status" value="1"/>
</dbReference>
<dbReference type="InterPro" id="IPR003660">
    <property type="entry name" value="HAMP_dom"/>
</dbReference>
<accession>X1RR66</accession>
<dbReference type="Gene3D" id="3.30.450.20">
    <property type="entry name" value="PAS domain"/>
    <property type="match status" value="1"/>
</dbReference>
<protein>
    <recommendedName>
        <fullName evidence="3">histidine kinase</fullName>
        <ecNumber evidence="3">2.7.13.3</ecNumber>
    </recommendedName>
</protein>
<feature type="non-terminal residue" evidence="14">
    <location>
        <position position="270"/>
    </location>
</feature>
<feature type="non-terminal residue" evidence="14">
    <location>
        <position position="1"/>
    </location>
</feature>
<dbReference type="Gene3D" id="6.10.340.10">
    <property type="match status" value="1"/>
</dbReference>
<comment type="caution">
    <text evidence="14">The sequence shown here is derived from an EMBL/GenBank/DDBJ whole genome shotgun (WGS) entry which is preliminary data.</text>
</comment>
<keyword evidence="5" id="KW-0597">Phosphoprotein</keyword>
<keyword evidence="6" id="KW-0808">Transferase</keyword>
<evidence type="ECO:0000313" key="14">
    <source>
        <dbReference type="EMBL" id="GAI65695.1"/>
    </source>
</evidence>
<evidence type="ECO:0000256" key="4">
    <source>
        <dbReference type="ARBA" id="ARBA00022475"/>
    </source>
</evidence>
<evidence type="ECO:0000256" key="8">
    <source>
        <dbReference type="ARBA" id="ARBA00022777"/>
    </source>
</evidence>